<feature type="domain" description="Peptidase S26" evidence="1">
    <location>
        <begin position="289"/>
        <end position="321"/>
    </location>
</feature>
<proteinExistence type="predicted"/>
<dbReference type="Gene3D" id="2.10.109.10">
    <property type="entry name" value="Umud Fragment, subunit A"/>
    <property type="match status" value="1"/>
</dbReference>
<accession>A0A0J1BAM5</accession>
<dbReference type="CDD" id="cd06530">
    <property type="entry name" value="S26_SPase_I"/>
    <property type="match status" value="1"/>
</dbReference>
<dbReference type="RefSeq" id="WP_236696409.1">
    <property type="nucleotide sequence ID" value="NZ_LECT01000035.1"/>
</dbReference>
<keyword evidence="3" id="KW-1185">Reference proteome</keyword>
<dbReference type="InterPro" id="IPR036286">
    <property type="entry name" value="LexA/Signal_pep-like_sf"/>
</dbReference>
<sequence length="340" mass="37904">MSGESIDSLSFLSADVVTVRSSTAAQLQGRLGAGEMPLVVLDHEGQTHLKRVLAGPGQKVTSDDRGRMRVDGKLIEPSDLPGLPIDIDQRRTGEIASRWSCFPSLAWQRDPEGNWFDSAETSEPRPELVWLVYEHRNVYRGNVVSRVFDDCPANMGLDRRLHPVDQVGLTVQLQLRPAGSSQESKQAAMESTSGQIHAVAWTDQGVRVVSKKLPEKLDDQSMLVKFEPQAFRTGRRFDRSELSLASAPAVSATSPVAIGWSTNSIVRVGDLRLWRPIQWRMETPSRWPLQAKEWFVAGDNTPVSVDSRRWGPIHTDQIIGICDPIVRDETLRRDSKTLHG</sequence>
<dbReference type="Proteomes" id="UP000036367">
    <property type="component" value="Unassembled WGS sequence"/>
</dbReference>
<dbReference type="PATRIC" id="fig|595434.4.peg.4150"/>
<evidence type="ECO:0000313" key="3">
    <source>
        <dbReference type="Proteomes" id="UP000036367"/>
    </source>
</evidence>
<protein>
    <submittedName>
        <fullName evidence="2">Protein secretion system</fullName>
    </submittedName>
</protein>
<dbReference type="GO" id="GO:0004252">
    <property type="term" value="F:serine-type endopeptidase activity"/>
    <property type="evidence" value="ECO:0007669"/>
    <property type="project" value="InterPro"/>
</dbReference>
<dbReference type="Pfam" id="PF10502">
    <property type="entry name" value="Peptidase_S26"/>
    <property type="match status" value="1"/>
</dbReference>
<evidence type="ECO:0000313" key="2">
    <source>
        <dbReference type="EMBL" id="KLU03583.1"/>
    </source>
</evidence>
<comment type="caution">
    <text evidence="2">The sequence shown here is derived from an EMBL/GenBank/DDBJ whole genome shotgun (WGS) entry which is preliminary data.</text>
</comment>
<organism evidence="2 3">
    <name type="scientific">Rhodopirellula islandica</name>
    <dbReference type="NCBI Taxonomy" id="595434"/>
    <lineage>
        <taxon>Bacteria</taxon>
        <taxon>Pseudomonadati</taxon>
        <taxon>Planctomycetota</taxon>
        <taxon>Planctomycetia</taxon>
        <taxon>Pirellulales</taxon>
        <taxon>Pirellulaceae</taxon>
        <taxon>Rhodopirellula</taxon>
    </lineage>
</organism>
<dbReference type="STRING" id="595434.RISK_004374"/>
<dbReference type="InterPro" id="IPR019533">
    <property type="entry name" value="Peptidase_S26"/>
</dbReference>
<reference evidence="2" key="1">
    <citation type="submission" date="2015-05" db="EMBL/GenBank/DDBJ databases">
        <title>Permanent draft genome of Rhodopirellula islandicus K833.</title>
        <authorList>
            <person name="Kizina J."/>
            <person name="Richter M."/>
            <person name="Glockner F.O."/>
            <person name="Harder J."/>
        </authorList>
    </citation>
    <scope>NUCLEOTIDE SEQUENCE [LARGE SCALE GENOMIC DNA]</scope>
    <source>
        <strain evidence="2">K833</strain>
    </source>
</reference>
<dbReference type="EMBL" id="LECT01000035">
    <property type="protein sequence ID" value="KLU03583.1"/>
    <property type="molecule type" value="Genomic_DNA"/>
</dbReference>
<gene>
    <name evidence="2" type="ORF">RISK_004374</name>
</gene>
<name>A0A0J1BAM5_RHOIS</name>
<evidence type="ECO:0000259" key="1">
    <source>
        <dbReference type="Pfam" id="PF10502"/>
    </source>
</evidence>
<dbReference type="SUPFAM" id="SSF51306">
    <property type="entry name" value="LexA/Signal peptidase"/>
    <property type="match status" value="1"/>
</dbReference>
<dbReference type="GO" id="GO:0006465">
    <property type="term" value="P:signal peptide processing"/>
    <property type="evidence" value="ECO:0007669"/>
    <property type="project" value="InterPro"/>
</dbReference>
<dbReference type="AlphaFoldDB" id="A0A0J1BAM5"/>